<sequence length="58" mass="6753">MDPDIPFLKSQTPKRSFDSCKEFQLQRLSNRYSLANGALDRGARRDERKNGDLFESVF</sequence>
<evidence type="ECO:0000313" key="1">
    <source>
        <dbReference type="EMBL" id="JAE17436.1"/>
    </source>
</evidence>
<reference evidence="1" key="1">
    <citation type="submission" date="2014-09" db="EMBL/GenBank/DDBJ databases">
        <authorList>
            <person name="Magalhaes I.L.F."/>
            <person name="Oliveira U."/>
            <person name="Santos F.R."/>
            <person name="Vidigal T.H.D.A."/>
            <person name="Brescovit A.D."/>
            <person name="Santos A.J."/>
        </authorList>
    </citation>
    <scope>NUCLEOTIDE SEQUENCE</scope>
    <source>
        <tissue evidence="1">Shoot tissue taken approximately 20 cm above the soil surface</tissue>
    </source>
</reference>
<dbReference type="AlphaFoldDB" id="A0A0A9G4G8"/>
<protein>
    <submittedName>
        <fullName evidence="1">Uncharacterized protein</fullName>
    </submittedName>
</protein>
<reference evidence="1" key="2">
    <citation type="journal article" date="2015" name="Data Brief">
        <title>Shoot transcriptome of the giant reed, Arundo donax.</title>
        <authorList>
            <person name="Barrero R.A."/>
            <person name="Guerrero F.D."/>
            <person name="Moolhuijzen P."/>
            <person name="Goolsby J.A."/>
            <person name="Tidwell J."/>
            <person name="Bellgard S.E."/>
            <person name="Bellgard M.I."/>
        </authorList>
    </citation>
    <scope>NUCLEOTIDE SEQUENCE</scope>
    <source>
        <tissue evidence="1">Shoot tissue taken approximately 20 cm above the soil surface</tissue>
    </source>
</reference>
<name>A0A0A9G4G8_ARUDO</name>
<dbReference type="EMBL" id="GBRH01180460">
    <property type="protein sequence ID" value="JAE17436.1"/>
    <property type="molecule type" value="Transcribed_RNA"/>
</dbReference>
<accession>A0A0A9G4G8</accession>
<organism evidence="1">
    <name type="scientific">Arundo donax</name>
    <name type="common">Giant reed</name>
    <name type="synonym">Donax arundinaceus</name>
    <dbReference type="NCBI Taxonomy" id="35708"/>
    <lineage>
        <taxon>Eukaryota</taxon>
        <taxon>Viridiplantae</taxon>
        <taxon>Streptophyta</taxon>
        <taxon>Embryophyta</taxon>
        <taxon>Tracheophyta</taxon>
        <taxon>Spermatophyta</taxon>
        <taxon>Magnoliopsida</taxon>
        <taxon>Liliopsida</taxon>
        <taxon>Poales</taxon>
        <taxon>Poaceae</taxon>
        <taxon>PACMAD clade</taxon>
        <taxon>Arundinoideae</taxon>
        <taxon>Arundineae</taxon>
        <taxon>Arundo</taxon>
    </lineage>
</organism>
<proteinExistence type="predicted"/>